<sequence length="122" mass="13962">MNLYTIEAELNYHDLPVNLKVGWSSAFGAAFLDYVGENQIVKHPVSINGRLTNKCIFIGDEALAHQFAEYLQNNADKKKRSLKFLIRKVDSRDLDYRRKKAQTEANANDAKIRETLALFSNE</sequence>
<reference evidence="1 2" key="1">
    <citation type="submission" date="2018-04" db="EMBL/GenBank/DDBJ databases">
        <title>Genomic Encyclopedia of Archaeal and Bacterial Type Strains, Phase II (KMG-II): from individual species to whole genera.</title>
        <authorList>
            <person name="Goeker M."/>
        </authorList>
    </citation>
    <scope>NUCLEOTIDE SEQUENCE [LARGE SCALE GENOMIC DNA]</scope>
    <source>
        <strain evidence="1 2">DSM 5822</strain>
    </source>
</reference>
<evidence type="ECO:0000313" key="1">
    <source>
        <dbReference type="EMBL" id="PTQ86531.1"/>
    </source>
</evidence>
<dbReference type="EMBL" id="QAON01000042">
    <property type="protein sequence ID" value="PTQ86531.1"/>
    <property type="molecule type" value="Genomic_DNA"/>
</dbReference>
<dbReference type="Proteomes" id="UP000244223">
    <property type="component" value="Unassembled WGS sequence"/>
</dbReference>
<gene>
    <name evidence="1" type="ORF">C8N29_1424</name>
</gene>
<name>A0A2T5IRT8_9GAMM</name>
<dbReference type="AlphaFoldDB" id="A0A2T5IRT8"/>
<dbReference type="OrthoDB" id="6699242at2"/>
<accession>A0A2T5IRT8</accession>
<proteinExistence type="predicted"/>
<comment type="caution">
    <text evidence="1">The sequence shown here is derived from an EMBL/GenBank/DDBJ whole genome shotgun (WGS) entry which is preliminary data.</text>
</comment>
<evidence type="ECO:0000313" key="2">
    <source>
        <dbReference type="Proteomes" id="UP000244223"/>
    </source>
</evidence>
<protein>
    <submittedName>
        <fullName evidence="1">Uncharacterized protein</fullName>
    </submittedName>
</protein>
<organism evidence="1 2">
    <name type="scientific">Agitococcus lubricus</name>
    <dbReference type="NCBI Taxonomy" id="1077255"/>
    <lineage>
        <taxon>Bacteria</taxon>
        <taxon>Pseudomonadati</taxon>
        <taxon>Pseudomonadota</taxon>
        <taxon>Gammaproteobacteria</taxon>
        <taxon>Moraxellales</taxon>
        <taxon>Moraxellaceae</taxon>
        <taxon>Agitococcus</taxon>
    </lineage>
</organism>
<dbReference type="RefSeq" id="WP_107867116.1">
    <property type="nucleotide sequence ID" value="NZ_QAON01000042.1"/>
</dbReference>
<keyword evidence="2" id="KW-1185">Reference proteome</keyword>